<keyword evidence="1" id="KW-0812">Transmembrane</keyword>
<sequence>MWDLITALGLVLAVEGILFAAFPDAIRRAMYEASQSPRDRMRAVGIVCAIIGIAIIWLVRG</sequence>
<comment type="caution">
    <text evidence="2">The sequence shown here is derived from an EMBL/GenBank/DDBJ whole genome shotgun (WGS) entry which is preliminary data.</text>
</comment>
<protein>
    <recommendedName>
        <fullName evidence="6">DUF2065 domain-containing protein</fullName>
    </recommendedName>
</protein>
<evidence type="ECO:0000313" key="3">
    <source>
        <dbReference type="EMBL" id="SCC82407.1"/>
    </source>
</evidence>
<keyword evidence="5" id="KW-1185">Reference proteome</keyword>
<accession>A0A0P7YBT0</accession>
<reference evidence="2 4" key="1">
    <citation type="submission" date="2015-09" db="EMBL/GenBank/DDBJ databases">
        <title>Identification and resolution of microdiversity through metagenomic sequencing of parallel consortia.</title>
        <authorList>
            <person name="Nelson W.C."/>
            <person name="Romine M.F."/>
            <person name="Lindemann S.R."/>
        </authorList>
    </citation>
    <scope>NUCLEOTIDE SEQUENCE [LARGE SCALE GENOMIC DNA]</scope>
    <source>
        <strain evidence="2">HL-109</strain>
    </source>
</reference>
<organism evidence="2 4">
    <name type="scientific">Saliniramus fredricksonii</name>
    <dbReference type="NCBI Taxonomy" id="1653334"/>
    <lineage>
        <taxon>Bacteria</taxon>
        <taxon>Pseudomonadati</taxon>
        <taxon>Pseudomonadota</taxon>
        <taxon>Alphaproteobacteria</taxon>
        <taxon>Hyphomicrobiales</taxon>
        <taxon>Salinarimonadaceae</taxon>
        <taxon>Saliniramus</taxon>
    </lineage>
</organism>
<evidence type="ECO:0000313" key="4">
    <source>
        <dbReference type="Proteomes" id="UP000050497"/>
    </source>
</evidence>
<feature type="transmembrane region" description="Helical" evidence="1">
    <location>
        <begin position="43"/>
        <end position="59"/>
    </location>
</feature>
<gene>
    <name evidence="3" type="ORF">GA0071312_3399</name>
    <name evidence="2" type="ORF">HLUCCO17_06225</name>
</gene>
<dbReference type="RefSeq" id="WP_074445903.1">
    <property type="nucleotide sequence ID" value="NZ_FMBM01000002.1"/>
</dbReference>
<dbReference type="OrthoDB" id="9815199at2"/>
<dbReference type="Proteomes" id="UP000182800">
    <property type="component" value="Unassembled WGS sequence"/>
</dbReference>
<evidence type="ECO:0008006" key="6">
    <source>
        <dbReference type="Google" id="ProtNLM"/>
    </source>
</evidence>
<dbReference type="AlphaFoldDB" id="A0A0P7YBT0"/>
<keyword evidence="1" id="KW-0472">Membrane</keyword>
<dbReference type="EMBL" id="FMBM01000002">
    <property type="protein sequence ID" value="SCC82407.1"/>
    <property type="molecule type" value="Genomic_DNA"/>
</dbReference>
<dbReference type="EMBL" id="LJSX01000007">
    <property type="protein sequence ID" value="KPQ11500.1"/>
    <property type="molecule type" value="Genomic_DNA"/>
</dbReference>
<evidence type="ECO:0000256" key="1">
    <source>
        <dbReference type="SAM" id="Phobius"/>
    </source>
</evidence>
<keyword evidence="1" id="KW-1133">Transmembrane helix</keyword>
<dbReference type="Proteomes" id="UP000050497">
    <property type="component" value="Unassembled WGS sequence"/>
</dbReference>
<name>A0A0P7YBT0_9HYPH</name>
<dbReference type="Pfam" id="PF09838">
    <property type="entry name" value="DUF2065"/>
    <property type="match status" value="1"/>
</dbReference>
<dbReference type="PANTHER" id="PTHR38602:SF1">
    <property type="entry name" value="INNER MEMBRANE PROTEIN"/>
    <property type="match status" value="1"/>
</dbReference>
<dbReference type="InterPro" id="IPR019201">
    <property type="entry name" value="DUF2065"/>
</dbReference>
<evidence type="ECO:0000313" key="2">
    <source>
        <dbReference type="EMBL" id="KPQ11500.1"/>
    </source>
</evidence>
<proteinExistence type="predicted"/>
<evidence type="ECO:0000313" key="5">
    <source>
        <dbReference type="Proteomes" id="UP000182800"/>
    </source>
</evidence>
<dbReference type="STRING" id="1653334.GA0071312_3399"/>
<dbReference type="PANTHER" id="PTHR38602">
    <property type="entry name" value="INNER MEMBRANE PROTEIN-RELATED"/>
    <property type="match status" value="1"/>
</dbReference>
<reference evidence="3 5" key="2">
    <citation type="submission" date="2016-08" db="EMBL/GenBank/DDBJ databases">
        <authorList>
            <person name="Varghese N."/>
            <person name="Submissions Spin"/>
        </authorList>
    </citation>
    <scope>NUCLEOTIDE SEQUENCE [LARGE SCALE GENOMIC DNA]</scope>
    <source>
        <strain evidence="3 5">HL-109</strain>
    </source>
</reference>